<evidence type="ECO:0000313" key="2">
    <source>
        <dbReference type="Proteomes" id="UP001417504"/>
    </source>
</evidence>
<dbReference type="EMBL" id="JBBNAE010000003">
    <property type="protein sequence ID" value="KAK9137834.1"/>
    <property type="molecule type" value="Genomic_DNA"/>
</dbReference>
<proteinExistence type="predicted"/>
<organism evidence="1 2">
    <name type="scientific">Stephania japonica</name>
    <dbReference type="NCBI Taxonomy" id="461633"/>
    <lineage>
        <taxon>Eukaryota</taxon>
        <taxon>Viridiplantae</taxon>
        <taxon>Streptophyta</taxon>
        <taxon>Embryophyta</taxon>
        <taxon>Tracheophyta</taxon>
        <taxon>Spermatophyta</taxon>
        <taxon>Magnoliopsida</taxon>
        <taxon>Ranunculales</taxon>
        <taxon>Menispermaceae</taxon>
        <taxon>Menispermoideae</taxon>
        <taxon>Cissampelideae</taxon>
        <taxon>Stephania</taxon>
    </lineage>
</organism>
<comment type="caution">
    <text evidence="1">The sequence shown here is derived from an EMBL/GenBank/DDBJ whole genome shotgun (WGS) entry which is preliminary data.</text>
</comment>
<sequence length="80" mass="8857">MDVLKPAAYRSFPEGLIQCGVLASGTSWCENFDSDKKLVVELDSKWAVELISNHHSNQFQDPLVGGLWRFGTPSSQQCVS</sequence>
<reference evidence="1 2" key="1">
    <citation type="submission" date="2024-01" db="EMBL/GenBank/DDBJ databases">
        <title>Genome assemblies of Stephania.</title>
        <authorList>
            <person name="Yang L."/>
        </authorList>
    </citation>
    <scope>NUCLEOTIDE SEQUENCE [LARGE SCALE GENOMIC DNA]</scope>
    <source>
        <strain evidence="1">QJT</strain>
        <tissue evidence="1">Leaf</tissue>
    </source>
</reference>
<keyword evidence="2" id="KW-1185">Reference proteome</keyword>
<dbReference type="Proteomes" id="UP001417504">
    <property type="component" value="Unassembled WGS sequence"/>
</dbReference>
<evidence type="ECO:0000313" key="1">
    <source>
        <dbReference type="EMBL" id="KAK9137834.1"/>
    </source>
</evidence>
<name>A0AAP0JPY1_9MAGN</name>
<accession>A0AAP0JPY1</accession>
<dbReference type="AlphaFoldDB" id="A0AAP0JPY1"/>
<gene>
    <name evidence="1" type="ORF">Sjap_008428</name>
</gene>
<protein>
    <submittedName>
        <fullName evidence="1">Uncharacterized protein</fullName>
    </submittedName>
</protein>